<evidence type="ECO:0000256" key="1">
    <source>
        <dbReference type="SAM" id="MobiDB-lite"/>
    </source>
</evidence>
<dbReference type="EMBL" id="JAZGQK010000006">
    <property type="protein sequence ID" value="MEE6258461.1"/>
    <property type="molecule type" value="Genomic_DNA"/>
</dbReference>
<reference evidence="3 4" key="1">
    <citation type="submission" date="2024-01" db="EMBL/GenBank/DDBJ databases">
        <title>Genome insights into Plantactinospora sonchi sp. nov.</title>
        <authorList>
            <person name="Wang L."/>
        </authorList>
    </citation>
    <scope>NUCLEOTIDE SEQUENCE [LARGE SCALE GENOMIC DNA]</scope>
    <source>
        <strain evidence="3 4">NEAU-QY2</strain>
    </source>
</reference>
<evidence type="ECO:0000256" key="2">
    <source>
        <dbReference type="SAM" id="Phobius"/>
    </source>
</evidence>
<feature type="compositionally biased region" description="Polar residues" evidence="1">
    <location>
        <begin position="237"/>
        <end position="251"/>
    </location>
</feature>
<organism evidence="3 4">
    <name type="scientific">Plantactinospora sonchi</name>
    <dbReference type="NCBI Taxonomy" id="1544735"/>
    <lineage>
        <taxon>Bacteria</taxon>
        <taxon>Bacillati</taxon>
        <taxon>Actinomycetota</taxon>
        <taxon>Actinomycetes</taxon>
        <taxon>Micromonosporales</taxon>
        <taxon>Micromonosporaceae</taxon>
        <taxon>Plantactinospora</taxon>
    </lineage>
</organism>
<dbReference type="Proteomes" id="UP001332243">
    <property type="component" value="Unassembled WGS sequence"/>
</dbReference>
<gene>
    <name evidence="3" type="ORF">V1633_08140</name>
</gene>
<evidence type="ECO:0000313" key="3">
    <source>
        <dbReference type="EMBL" id="MEE6258461.1"/>
    </source>
</evidence>
<keyword evidence="2" id="KW-1133">Transmembrane helix</keyword>
<keyword evidence="2" id="KW-0812">Transmembrane</keyword>
<sequence length="384" mass="39017">MTGGQFREVDLDLLADYVGGALDGTPDEAEVSRLVTQSPDWAAAYAALTGGLDGVRHDLAALATAAEPMPAAVVDRLDLVLGRAALAGPAAQVSRAEPAADAGPADRTGTDDRTVSAAGATSTDNTTEDPEPDGGRVPRRTGRQLPAVPVQARTAPSSATRGPGRRRRWVRRAAGPVVLAVVVVGFAGFAISRLGVTSGSSDQAAGTAYTATGDVAENAPMLGSGPPRTVPEPSTERVLSSGSNYTSSTLAGTADGLAREPLTRDPVTSESSAAVGEQDSPAGSPDDAATGVPDSRTSGTPKRVPGLERLADPAVLARCLDAVAAAHARGPVTVELVDYARFEGSAALVVVFTDRSGVRWAWATGPECGTSPTEADVTYQTRVG</sequence>
<comment type="caution">
    <text evidence="3">The sequence shown here is derived from an EMBL/GenBank/DDBJ whole genome shotgun (WGS) entry which is preliminary data.</text>
</comment>
<feature type="region of interest" description="Disordered" evidence="1">
    <location>
        <begin position="216"/>
        <end position="306"/>
    </location>
</feature>
<proteinExistence type="predicted"/>
<keyword evidence="4" id="KW-1185">Reference proteome</keyword>
<protein>
    <recommendedName>
        <fullName evidence="5">Zinc-finger domain-containing protein</fullName>
    </recommendedName>
</protein>
<keyword evidence="2" id="KW-0472">Membrane</keyword>
<evidence type="ECO:0000313" key="4">
    <source>
        <dbReference type="Proteomes" id="UP001332243"/>
    </source>
</evidence>
<accession>A0ABU7RPP0</accession>
<feature type="region of interest" description="Disordered" evidence="1">
    <location>
        <begin position="90"/>
        <end position="168"/>
    </location>
</feature>
<name>A0ABU7RPP0_9ACTN</name>
<dbReference type="RefSeq" id="WP_331213570.1">
    <property type="nucleotide sequence ID" value="NZ_JAZGQK010000006.1"/>
</dbReference>
<feature type="transmembrane region" description="Helical" evidence="2">
    <location>
        <begin position="173"/>
        <end position="191"/>
    </location>
</feature>
<evidence type="ECO:0008006" key="5">
    <source>
        <dbReference type="Google" id="ProtNLM"/>
    </source>
</evidence>